<evidence type="ECO:0000256" key="1">
    <source>
        <dbReference type="ARBA" id="ARBA00008324"/>
    </source>
</evidence>
<proteinExistence type="inferred from homology"/>
<dbReference type="Pfam" id="PF03061">
    <property type="entry name" value="4HBT"/>
    <property type="match status" value="1"/>
</dbReference>
<comment type="caution">
    <text evidence="4">The sequence shown here is derived from an EMBL/GenBank/DDBJ whole genome shotgun (WGS) entry which is preliminary data.</text>
</comment>
<evidence type="ECO:0000313" key="4">
    <source>
        <dbReference type="EMBL" id="MFC3713733.1"/>
    </source>
</evidence>
<evidence type="ECO:0000259" key="3">
    <source>
        <dbReference type="Pfam" id="PF03061"/>
    </source>
</evidence>
<dbReference type="Proteomes" id="UP001595615">
    <property type="component" value="Unassembled WGS sequence"/>
</dbReference>
<dbReference type="CDD" id="cd03443">
    <property type="entry name" value="PaaI_thioesterase"/>
    <property type="match status" value="1"/>
</dbReference>
<keyword evidence="2 4" id="KW-0378">Hydrolase</keyword>
<sequence length="147" mass="16165">MPAPELMIEGPFAGWYAWRGHFENRFTDLVGPQYYRTRDDGRIECAIIGEERHLNGLGFLHGGFIMAFVDMVLFAVARPLLSKTLGAVTLSCDTHFLGSGKPGTPLVGTGEVLRETGKLIFIRGLLEQDGGKVAAYTATLRKVPRQL</sequence>
<dbReference type="Gene3D" id="3.10.129.10">
    <property type="entry name" value="Hotdog Thioesterase"/>
    <property type="match status" value="1"/>
</dbReference>
<comment type="similarity">
    <text evidence="1">Belongs to the thioesterase PaaI family.</text>
</comment>
<gene>
    <name evidence="4" type="ORF">ACFOMD_14245</name>
</gene>
<feature type="domain" description="Thioesterase" evidence="3">
    <location>
        <begin position="58"/>
        <end position="134"/>
    </location>
</feature>
<evidence type="ECO:0000313" key="5">
    <source>
        <dbReference type="Proteomes" id="UP001595615"/>
    </source>
</evidence>
<dbReference type="InterPro" id="IPR039298">
    <property type="entry name" value="ACOT13"/>
</dbReference>
<dbReference type="EMBL" id="JBHRXV010000011">
    <property type="protein sequence ID" value="MFC3713733.1"/>
    <property type="molecule type" value="Genomic_DNA"/>
</dbReference>
<protein>
    <submittedName>
        <fullName evidence="4">PaaI family thioesterase</fullName>
        <ecNumber evidence="4">3.1.2.-</ecNumber>
    </submittedName>
</protein>
<name>A0ABV7XDD1_9SPHN</name>
<dbReference type="SUPFAM" id="SSF54637">
    <property type="entry name" value="Thioesterase/thiol ester dehydrase-isomerase"/>
    <property type="match status" value="1"/>
</dbReference>
<organism evidence="4 5">
    <name type="scientific">Sphingoaurantiacus capsulatus</name>
    <dbReference type="NCBI Taxonomy" id="1771310"/>
    <lineage>
        <taxon>Bacteria</taxon>
        <taxon>Pseudomonadati</taxon>
        <taxon>Pseudomonadota</taxon>
        <taxon>Alphaproteobacteria</taxon>
        <taxon>Sphingomonadales</taxon>
        <taxon>Sphingosinicellaceae</taxon>
        <taxon>Sphingoaurantiacus</taxon>
    </lineage>
</organism>
<dbReference type="InterPro" id="IPR029069">
    <property type="entry name" value="HotDog_dom_sf"/>
</dbReference>
<dbReference type="PANTHER" id="PTHR21660:SF1">
    <property type="entry name" value="ACYL-COENZYME A THIOESTERASE 13"/>
    <property type="match status" value="1"/>
</dbReference>
<dbReference type="InterPro" id="IPR006683">
    <property type="entry name" value="Thioestr_dom"/>
</dbReference>
<dbReference type="GO" id="GO:0016787">
    <property type="term" value="F:hydrolase activity"/>
    <property type="evidence" value="ECO:0007669"/>
    <property type="project" value="UniProtKB-KW"/>
</dbReference>
<reference evidence="5" key="1">
    <citation type="journal article" date="2019" name="Int. J. Syst. Evol. Microbiol.">
        <title>The Global Catalogue of Microorganisms (GCM) 10K type strain sequencing project: providing services to taxonomists for standard genome sequencing and annotation.</title>
        <authorList>
            <consortium name="The Broad Institute Genomics Platform"/>
            <consortium name="The Broad Institute Genome Sequencing Center for Infectious Disease"/>
            <person name="Wu L."/>
            <person name="Ma J."/>
        </authorList>
    </citation>
    <scope>NUCLEOTIDE SEQUENCE [LARGE SCALE GENOMIC DNA]</scope>
    <source>
        <strain evidence="5">KCTC 42644</strain>
    </source>
</reference>
<dbReference type="EC" id="3.1.2.-" evidence="4"/>
<accession>A0ABV7XDD1</accession>
<evidence type="ECO:0000256" key="2">
    <source>
        <dbReference type="ARBA" id="ARBA00022801"/>
    </source>
</evidence>
<dbReference type="PANTHER" id="PTHR21660">
    <property type="entry name" value="THIOESTERASE SUPERFAMILY MEMBER-RELATED"/>
    <property type="match status" value="1"/>
</dbReference>
<dbReference type="RefSeq" id="WP_380862516.1">
    <property type="nucleotide sequence ID" value="NZ_JBHRXV010000011.1"/>
</dbReference>
<keyword evidence="5" id="KW-1185">Reference proteome</keyword>